<proteinExistence type="inferred from homology"/>
<accession>A0AA41VEP1</accession>
<organism evidence="4 5">
    <name type="scientific">Papaver nudicaule</name>
    <name type="common">Iceland poppy</name>
    <dbReference type="NCBI Taxonomy" id="74823"/>
    <lineage>
        <taxon>Eukaryota</taxon>
        <taxon>Viridiplantae</taxon>
        <taxon>Streptophyta</taxon>
        <taxon>Embryophyta</taxon>
        <taxon>Tracheophyta</taxon>
        <taxon>Spermatophyta</taxon>
        <taxon>Magnoliopsida</taxon>
        <taxon>Ranunculales</taxon>
        <taxon>Papaveraceae</taxon>
        <taxon>Papaveroideae</taxon>
        <taxon>Papaver</taxon>
    </lineage>
</organism>
<evidence type="ECO:0000313" key="5">
    <source>
        <dbReference type="Proteomes" id="UP001177140"/>
    </source>
</evidence>
<evidence type="ECO:0000256" key="2">
    <source>
        <dbReference type="ARBA" id="ARBA00023186"/>
    </source>
</evidence>
<comment type="similarity">
    <text evidence="1 3">Belongs to the nucleosome assembly protein (NAP) family.</text>
</comment>
<dbReference type="Proteomes" id="UP001177140">
    <property type="component" value="Unassembled WGS sequence"/>
</dbReference>
<dbReference type="SUPFAM" id="SSF143113">
    <property type="entry name" value="NAP-like"/>
    <property type="match status" value="1"/>
</dbReference>
<gene>
    <name evidence="4" type="ORF">MKW94_024850</name>
</gene>
<dbReference type="InterPro" id="IPR002164">
    <property type="entry name" value="NAP_family"/>
</dbReference>
<evidence type="ECO:0000256" key="3">
    <source>
        <dbReference type="RuleBase" id="RU003876"/>
    </source>
</evidence>
<dbReference type="GO" id="GO:0005634">
    <property type="term" value="C:nucleus"/>
    <property type="evidence" value="ECO:0007669"/>
    <property type="project" value="InterPro"/>
</dbReference>
<sequence>MGKRKQVHAHMKRKKTVKKARLTQQGIYNEEAVCQLLKIHEAVKKQPLTNNDKITQKRLLCERSKIIETIPHFWLTAFLGHYALHCLLSEDDQKIFCYLQSINVKDRESGQSGYTVSFKFAQNRYFHNECLTHVFSRSGFKISGCTIEWKDDIDETTGIQLGKGEIRGCTNPDTSFFAWFSDHDDYSKGVSDEIAGVIIDDLWPNAVEYFLNGNFTTEEEDEILEDCKMLLSMTD</sequence>
<evidence type="ECO:0000313" key="4">
    <source>
        <dbReference type="EMBL" id="MCL7039818.1"/>
    </source>
</evidence>
<dbReference type="Gene3D" id="3.30.1120.90">
    <property type="entry name" value="Nucleosome assembly protein"/>
    <property type="match status" value="1"/>
</dbReference>
<keyword evidence="2" id="KW-0143">Chaperone</keyword>
<keyword evidence="5" id="KW-1185">Reference proteome</keyword>
<protein>
    <submittedName>
        <fullName evidence="4">Uncharacterized protein</fullName>
    </submittedName>
</protein>
<dbReference type="EMBL" id="JAJJMA010205325">
    <property type="protein sequence ID" value="MCL7039818.1"/>
    <property type="molecule type" value="Genomic_DNA"/>
</dbReference>
<dbReference type="PANTHER" id="PTHR11875">
    <property type="entry name" value="TESTIS-SPECIFIC Y-ENCODED PROTEIN"/>
    <property type="match status" value="1"/>
</dbReference>
<dbReference type="InterPro" id="IPR037231">
    <property type="entry name" value="NAP-like_sf"/>
</dbReference>
<reference evidence="4" key="1">
    <citation type="submission" date="2022-03" db="EMBL/GenBank/DDBJ databases">
        <title>A functionally conserved STORR gene fusion in Papaver species that diverged 16.8 million years ago.</title>
        <authorList>
            <person name="Catania T."/>
        </authorList>
    </citation>
    <scope>NUCLEOTIDE SEQUENCE</scope>
    <source>
        <strain evidence="4">S-191538</strain>
    </source>
</reference>
<dbReference type="AlphaFoldDB" id="A0AA41VEP1"/>
<dbReference type="GO" id="GO:0006334">
    <property type="term" value="P:nucleosome assembly"/>
    <property type="evidence" value="ECO:0007669"/>
    <property type="project" value="InterPro"/>
</dbReference>
<comment type="caution">
    <text evidence="4">The sequence shown here is derived from an EMBL/GenBank/DDBJ whole genome shotgun (WGS) entry which is preliminary data.</text>
</comment>
<dbReference type="Pfam" id="PF00956">
    <property type="entry name" value="NAP"/>
    <property type="match status" value="1"/>
</dbReference>
<dbReference type="GO" id="GO:0042393">
    <property type="term" value="F:histone binding"/>
    <property type="evidence" value="ECO:0007669"/>
    <property type="project" value="UniProtKB-ARBA"/>
</dbReference>
<name>A0AA41VEP1_PAPNU</name>
<dbReference type="GO" id="GO:0000724">
    <property type="term" value="P:double-strand break repair via homologous recombination"/>
    <property type="evidence" value="ECO:0007669"/>
    <property type="project" value="UniProtKB-ARBA"/>
</dbReference>
<evidence type="ECO:0000256" key="1">
    <source>
        <dbReference type="ARBA" id="ARBA00009947"/>
    </source>
</evidence>